<sequence>MSLDFMERLAVRFLMKVKLADLHTNAFEEFFHELMCYRYPSFLDVRTAGSLGDEGSDGLLLHGNKLYACYAPEVFSTRKLIKKFEDDFAKALRKRKGQFDTFVFVHSDQRGMHPTVTKCLADARNKNNDLKFEQFGQKHFRNEACRLDLDEVEDLLGTELPAKEMTYSFPLEELEPLLDHLRLQRVSADTSSDLGKVSLKKLDFNKFSEDTKYELRRMMVRSSDIEEYYANRIDITERDEVAAGFHEEYLRLCTTFDDPDEIMWQLELYVLGNAAVPPHRRRAVTAVLAYFFQTCDIFENPPLGWESEHDLAREPA</sequence>
<dbReference type="EMBL" id="VJWX01000362">
    <property type="protein sequence ID" value="TVT33086.1"/>
    <property type="molecule type" value="Genomic_DNA"/>
</dbReference>
<dbReference type="InterPro" id="IPR046919">
    <property type="entry name" value="ABC-3C_CTD10"/>
</dbReference>
<proteinExistence type="predicted"/>
<evidence type="ECO:0000259" key="1">
    <source>
        <dbReference type="Pfam" id="PF20275"/>
    </source>
</evidence>
<keyword evidence="3" id="KW-1185">Reference proteome</keyword>
<dbReference type="AlphaFoldDB" id="A0A558B994"/>
<name>A0A558B994_9PSEU</name>
<protein>
    <recommendedName>
        <fullName evidence="1">ABC-three component systems C-terminal domain-containing protein</fullName>
    </recommendedName>
</protein>
<comment type="caution">
    <text evidence="2">The sequence shown here is derived from an EMBL/GenBank/DDBJ whole genome shotgun (WGS) entry which is preliminary data.</text>
</comment>
<dbReference type="OrthoDB" id="596297at2"/>
<gene>
    <name evidence="2" type="ORF">FNH05_27370</name>
</gene>
<organism evidence="2 3">
    <name type="scientific">Amycolatopsis rhizosphaerae</name>
    <dbReference type="NCBI Taxonomy" id="2053003"/>
    <lineage>
        <taxon>Bacteria</taxon>
        <taxon>Bacillati</taxon>
        <taxon>Actinomycetota</taxon>
        <taxon>Actinomycetes</taxon>
        <taxon>Pseudonocardiales</taxon>
        <taxon>Pseudonocardiaceae</taxon>
        <taxon>Amycolatopsis</taxon>
    </lineage>
</organism>
<accession>A0A558B994</accession>
<evidence type="ECO:0000313" key="2">
    <source>
        <dbReference type="EMBL" id="TVT33086.1"/>
    </source>
</evidence>
<feature type="domain" description="ABC-three component systems C-terminal" evidence="1">
    <location>
        <begin position="173"/>
        <end position="299"/>
    </location>
</feature>
<dbReference type="RefSeq" id="WP_144591660.1">
    <property type="nucleotide sequence ID" value="NZ_VJWX01000362.1"/>
</dbReference>
<dbReference type="Proteomes" id="UP000320011">
    <property type="component" value="Unassembled WGS sequence"/>
</dbReference>
<reference evidence="2 3" key="1">
    <citation type="submission" date="2019-07" db="EMBL/GenBank/DDBJ databases">
        <authorList>
            <person name="Duangmal K."/>
            <person name="Teo W.F.A."/>
        </authorList>
    </citation>
    <scope>NUCLEOTIDE SEQUENCE [LARGE SCALE GENOMIC DNA]</scope>
    <source>
        <strain evidence="2 3">TBRC 6029</strain>
    </source>
</reference>
<reference evidence="2 3" key="2">
    <citation type="submission" date="2019-08" db="EMBL/GenBank/DDBJ databases">
        <title>Amycolatopsis acidicola sp. nov., isolated from peat swamp forest soil.</title>
        <authorList>
            <person name="Srisuk N."/>
        </authorList>
    </citation>
    <scope>NUCLEOTIDE SEQUENCE [LARGE SCALE GENOMIC DNA]</scope>
    <source>
        <strain evidence="2 3">TBRC 6029</strain>
    </source>
</reference>
<evidence type="ECO:0000313" key="3">
    <source>
        <dbReference type="Proteomes" id="UP000320011"/>
    </source>
</evidence>
<dbReference type="Pfam" id="PF20275">
    <property type="entry name" value="CTD10"/>
    <property type="match status" value="1"/>
</dbReference>